<dbReference type="EMBL" id="JAWDKA010000002">
    <property type="protein sequence ID" value="MDV0441341.1"/>
    <property type="molecule type" value="Genomic_DNA"/>
</dbReference>
<name>A0AAE4MBJ4_9EURY</name>
<dbReference type="RefSeq" id="WP_338093736.1">
    <property type="nucleotide sequence ID" value="NZ_JAWDKA010000002.1"/>
</dbReference>
<gene>
    <name evidence="2" type="ORF">McpAg1_05270</name>
</gene>
<feature type="transmembrane region" description="Helical" evidence="1">
    <location>
        <begin position="112"/>
        <end position="131"/>
    </location>
</feature>
<feature type="transmembrane region" description="Helical" evidence="1">
    <location>
        <begin position="40"/>
        <end position="60"/>
    </location>
</feature>
<feature type="transmembrane region" description="Helical" evidence="1">
    <location>
        <begin position="80"/>
        <end position="100"/>
    </location>
</feature>
<evidence type="ECO:0000313" key="3">
    <source>
        <dbReference type="Proteomes" id="UP001273136"/>
    </source>
</evidence>
<keyword evidence="1" id="KW-0812">Transmembrane</keyword>
<comment type="caution">
    <text evidence="2">The sequence shown here is derived from an EMBL/GenBank/DDBJ whole genome shotgun (WGS) entry which is preliminary data.</text>
</comment>
<keyword evidence="1" id="KW-0472">Membrane</keyword>
<dbReference type="AlphaFoldDB" id="A0AAE4MBJ4"/>
<protein>
    <submittedName>
        <fullName evidence="2">Uncharacterized protein</fullName>
    </submittedName>
</protein>
<reference evidence="2" key="1">
    <citation type="submission" date="2023-06" db="EMBL/GenBank/DDBJ databases">
        <title>Genome sequence of Methancorpusculaceae sp. Ag1.</title>
        <authorList>
            <person name="Protasov E."/>
            <person name="Platt K."/>
            <person name="Poehlein A."/>
            <person name="Daniel R."/>
            <person name="Brune A."/>
        </authorList>
    </citation>
    <scope>NUCLEOTIDE SEQUENCE</scope>
    <source>
        <strain evidence="2">Ag1</strain>
    </source>
</reference>
<organism evidence="2 3">
    <name type="scientific">Methanorbis furvi</name>
    <dbReference type="NCBI Taxonomy" id="3028299"/>
    <lineage>
        <taxon>Archaea</taxon>
        <taxon>Methanobacteriati</taxon>
        <taxon>Methanobacteriota</taxon>
        <taxon>Stenosarchaea group</taxon>
        <taxon>Methanomicrobia</taxon>
        <taxon>Methanomicrobiales</taxon>
        <taxon>Methanocorpusculaceae</taxon>
        <taxon>Methanorbis</taxon>
    </lineage>
</organism>
<dbReference type="Proteomes" id="UP001273136">
    <property type="component" value="Unassembled WGS sequence"/>
</dbReference>
<evidence type="ECO:0000313" key="2">
    <source>
        <dbReference type="EMBL" id="MDV0441341.1"/>
    </source>
</evidence>
<keyword evidence="1" id="KW-1133">Transmembrane helix</keyword>
<evidence type="ECO:0000256" key="1">
    <source>
        <dbReference type="SAM" id="Phobius"/>
    </source>
</evidence>
<feature type="transmembrane region" description="Helical" evidence="1">
    <location>
        <begin position="9"/>
        <end position="28"/>
    </location>
</feature>
<accession>A0AAE4MBJ4</accession>
<keyword evidence="3" id="KW-1185">Reference proteome</keyword>
<sequence>MFGKRTKWILYAILILGSLIMATPLRSYEVFAGSSPELSLLTYCFGLLIGFAVMFAAFLLDVRETKDTKNVVLKKSGIAILTSILLIFAGIVVWVAYLLSSYMPEKIGFAPLSYIIGLAIGFTAVAIIYYLPNELLYEEQQI</sequence>
<proteinExistence type="predicted"/>